<dbReference type="Pfam" id="PF00144">
    <property type="entry name" value="Beta-lactamase"/>
    <property type="match status" value="1"/>
</dbReference>
<dbReference type="Gene3D" id="3.40.710.10">
    <property type="entry name" value="DD-peptidase/beta-lactamase superfamily"/>
    <property type="match status" value="1"/>
</dbReference>
<dbReference type="EMBL" id="CP059732">
    <property type="protein sequence ID" value="QMW04967.1"/>
    <property type="molecule type" value="Genomic_DNA"/>
</dbReference>
<dbReference type="SUPFAM" id="SSF56601">
    <property type="entry name" value="beta-lactamase/transpeptidase-like"/>
    <property type="match status" value="1"/>
</dbReference>
<dbReference type="KEGG" id="sfol:H3H32_08750"/>
<dbReference type="InterPro" id="IPR011990">
    <property type="entry name" value="TPR-like_helical_dom_sf"/>
</dbReference>
<evidence type="ECO:0000259" key="2">
    <source>
        <dbReference type="Pfam" id="PF00144"/>
    </source>
</evidence>
<dbReference type="InterPro" id="IPR012338">
    <property type="entry name" value="Beta-lactam/transpept-like"/>
</dbReference>
<dbReference type="AlphaFoldDB" id="A0A7G5H1H5"/>
<dbReference type="PROSITE" id="PS50005">
    <property type="entry name" value="TPR"/>
    <property type="match status" value="1"/>
</dbReference>
<reference evidence="3 4" key="1">
    <citation type="submission" date="2020-07" db="EMBL/GenBank/DDBJ databases">
        <title>Spirosoma foliorum sp. nov., isolated from the leaves on the Nejang mountain Korea, Republic of.</title>
        <authorList>
            <person name="Ho H."/>
            <person name="Lee Y.-J."/>
            <person name="Nurcahyanto D.-A."/>
            <person name="Kim S.-G."/>
        </authorList>
    </citation>
    <scope>NUCLEOTIDE SEQUENCE [LARGE SCALE GENOMIC DNA]</scope>
    <source>
        <strain evidence="3 4">PL0136</strain>
    </source>
</reference>
<evidence type="ECO:0000313" key="4">
    <source>
        <dbReference type="Proteomes" id="UP000515369"/>
    </source>
</evidence>
<accession>A0A7G5H1H5</accession>
<sequence length="500" mass="55484">MRIQVAWLCITLLVSTTFIDSQALAQSRKDSINVFIKKQMQNGHIPGLQLAIIRNGHIDQLSAYGLANVEYQIRTTDQNVFAINSMTKAFVGVAIMQLAEQEKLRINDPIGNYIDSLPTAWQSLTIQQLLTNTSGLPNIIDQYEHVLGQGQEQAAWTEVKALPIEFKPGERFSYNQTGYVILGKIINRLSGVAFTQFIEDNQFKVAGMNLTRFGDSSDLIPNSAGGYTRVKNVNGKWLSRDEKDPLGVDFIKFPVFFRTATGILSTAQDMAHWLIALQSGKLLKKKESLEALWTPARLTNGQVSGFNELTNGYALGWPTVTRDEHPAVAPVGGFRSALFVYPKDDLSIVVLTNLQGANPEWFIDEIAGYYLPDMHKANGFGLSSSLKTLRTELLKKGFTNAIPIAKTLQQKNASFHLKEDQLNSWAYYLASENKTQEALAIFKLTVALYPQSANAYDSLGEGYDMVGDKASAIQNYKRSLELDATNQNAANQIARLSKTP</sequence>
<dbReference type="PANTHER" id="PTHR46825">
    <property type="entry name" value="D-ALANYL-D-ALANINE-CARBOXYPEPTIDASE/ENDOPEPTIDASE AMPH"/>
    <property type="match status" value="1"/>
</dbReference>
<dbReference type="InterPro" id="IPR019734">
    <property type="entry name" value="TPR_rpt"/>
</dbReference>
<keyword evidence="1" id="KW-0802">TPR repeat</keyword>
<keyword evidence="3" id="KW-0378">Hydrolase</keyword>
<dbReference type="InterPro" id="IPR050491">
    <property type="entry name" value="AmpC-like"/>
</dbReference>
<dbReference type="InterPro" id="IPR001466">
    <property type="entry name" value="Beta-lactam-related"/>
</dbReference>
<dbReference type="SUPFAM" id="SSF48452">
    <property type="entry name" value="TPR-like"/>
    <property type="match status" value="1"/>
</dbReference>
<name>A0A7G5H1H5_9BACT</name>
<evidence type="ECO:0000256" key="1">
    <source>
        <dbReference type="PROSITE-ProRule" id="PRU00339"/>
    </source>
</evidence>
<feature type="repeat" description="TPR" evidence="1">
    <location>
        <begin position="453"/>
        <end position="486"/>
    </location>
</feature>
<dbReference type="Proteomes" id="UP000515369">
    <property type="component" value="Chromosome"/>
</dbReference>
<proteinExistence type="predicted"/>
<gene>
    <name evidence="3" type="ORF">H3H32_08750</name>
</gene>
<keyword evidence="4" id="KW-1185">Reference proteome</keyword>
<dbReference type="GO" id="GO:0016787">
    <property type="term" value="F:hydrolase activity"/>
    <property type="evidence" value="ECO:0007669"/>
    <property type="project" value="UniProtKB-KW"/>
</dbReference>
<protein>
    <submittedName>
        <fullName evidence="3">Serine hydrolase</fullName>
    </submittedName>
</protein>
<dbReference type="PANTHER" id="PTHR46825:SF9">
    <property type="entry name" value="BETA-LACTAMASE-RELATED DOMAIN-CONTAINING PROTEIN"/>
    <property type="match status" value="1"/>
</dbReference>
<dbReference type="Gene3D" id="1.25.40.10">
    <property type="entry name" value="Tetratricopeptide repeat domain"/>
    <property type="match status" value="1"/>
</dbReference>
<dbReference type="SMART" id="SM00028">
    <property type="entry name" value="TPR"/>
    <property type="match status" value="2"/>
</dbReference>
<evidence type="ECO:0000313" key="3">
    <source>
        <dbReference type="EMBL" id="QMW04967.1"/>
    </source>
</evidence>
<dbReference type="RefSeq" id="WP_182462317.1">
    <property type="nucleotide sequence ID" value="NZ_CP059732.1"/>
</dbReference>
<feature type="domain" description="Beta-lactamase-related" evidence="2">
    <location>
        <begin position="35"/>
        <end position="363"/>
    </location>
</feature>
<organism evidence="3 4">
    <name type="scientific">Spirosoma foliorum</name>
    <dbReference type="NCBI Taxonomy" id="2710596"/>
    <lineage>
        <taxon>Bacteria</taxon>
        <taxon>Pseudomonadati</taxon>
        <taxon>Bacteroidota</taxon>
        <taxon>Cytophagia</taxon>
        <taxon>Cytophagales</taxon>
        <taxon>Cytophagaceae</taxon>
        <taxon>Spirosoma</taxon>
    </lineage>
</organism>